<keyword evidence="4 7" id="KW-0812">Transmembrane</keyword>
<organism evidence="8 9">
    <name type="scientific">Singulisphaera acidiphila (strain ATCC BAA-1392 / DSM 18658 / VKM B-2454 / MOB10)</name>
    <dbReference type="NCBI Taxonomy" id="886293"/>
    <lineage>
        <taxon>Bacteria</taxon>
        <taxon>Pseudomonadati</taxon>
        <taxon>Planctomycetota</taxon>
        <taxon>Planctomycetia</taxon>
        <taxon>Isosphaerales</taxon>
        <taxon>Isosphaeraceae</taxon>
        <taxon>Singulisphaera</taxon>
    </lineage>
</organism>
<keyword evidence="3" id="KW-1003">Cell membrane</keyword>
<dbReference type="InterPro" id="IPR005524">
    <property type="entry name" value="DUF318"/>
</dbReference>
<evidence type="ECO:0000256" key="2">
    <source>
        <dbReference type="ARBA" id="ARBA00006386"/>
    </source>
</evidence>
<keyword evidence="9" id="KW-1185">Reference proteome</keyword>
<feature type="transmembrane region" description="Helical" evidence="7">
    <location>
        <begin position="290"/>
        <end position="310"/>
    </location>
</feature>
<dbReference type="STRING" id="886293.Sinac_4510"/>
<dbReference type="RefSeq" id="WP_015247809.1">
    <property type="nucleotide sequence ID" value="NC_019892.1"/>
</dbReference>
<feature type="transmembrane region" description="Helical" evidence="7">
    <location>
        <begin position="36"/>
        <end position="53"/>
    </location>
</feature>
<evidence type="ECO:0000256" key="7">
    <source>
        <dbReference type="SAM" id="Phobius"/>
    </source>
</evidence>
<comment type="subcellular location">
    <subcellularLocation>
        <location evidence="1">Cell membrane</location>
        <topology evidence="1">Multi-pass membrane protein</topology>
    </subcellularLocation>
</comment>
<evidence type="ECO:0000313" key="8">
    <source>
        <dbReference type="EMBL" id="AGA28693.1"/>
    </source>
</evidence>
<dbReference type="KEGG" id="saci:Sinac_4510"/>
<keyword evidence="5 7" id="KW-1133">Transmembrane helix</keyword>
<feature type="transmembrane region" description="Helical" evidence="7">
    <location>
        <begin position="262"/>
        <end position="283"/>
    </location>
</feature>
<dbReference type="Proteomes" id="UP000010798">
    <property type="component" value="Chromosome"/>
</dbReference>
<feature type="transmembrane region" description="Helical" evidence="7">
    <location>
        <begin position="414"/>
        <end position="435"/>
    </location>
</feature>
<dbReference type="InterPro" id="IPR052923">
    <property type="entry name" value="UPF0718"/>
</dbReference>
<dbReference type="EMBL" id="CP003364">
    <property type="protein sequence ID" value="AGA28693.1"/>
    <property type="molecule type" value="Genomic_DNA"/>
</dbReference>
<evidence type="ECO:0000256" key="5">
    <source>
        <dbReference type="ARBA" id="ARBA00022989"/>
    </source>
</evidence>
<evidence type="ECO:0000256" key="4">
    <source>
        <dbReference type="ARBA" id="ARBA00022692"/>
    </source>
</evidence>
<keyword evidence="6 7" id="KW-0472">Membrane</keyword>
<feature type="transmembrane region" description="Helical" evidence="7">
    <location>
        <begin position="107"/>
        <end position="127"/>
    </location>
</feature>
<name>L0DIP8_SINAD</name>
<dbReference type="Pfam" id="PF03773">
    <property type="entry name" value="ArsP_1"/>
    <property type="match status" value="1"/>
</dbReference>
<dbReference type="AlphaFoldDB" id="L0DIP8"/>
<evidence type="ECO:0000256" key="3">
    <source>
        <dbReference type="ARBA" id="ARBA00022475"/>
    </source>
</evidence>
<accession>L0DIP8</accession>
<dbReference type="HOGENOM" id="CLU_503343_0_0_0"/>
<gene>
    <name evidence="8" type="ordered locus">Sinac_4510</name>
</gene>
<dbReference type="eggNOG" id="COG0701">
    <property type="taxonomic scope" value="Bacteria"/>
</dbReference>
<comment type="similarity">
    <text evidence="2">Belongs to the UPF0718 family.</text>
</comment>
<feature type="transmembrane region" description="Helical" evidence="7">
    <location>
        <begin position="134"/>
        <end position="153"/>
    </location>
</feature>
<evidence type="ECO:0000313" key="9">
    <source>
        <dbReference type="Proteomes" id="UP000010798"/>
    </source>
</evidence>
<evidence type="ECO:0000256" key="1">
    <source>
        <dbReference type="ARBA" id="ARBA00004651"/>
    </source>
</evidence>
<dbReference type="GO" id="GO:0005886">
    <property type="term" value="C:plasma membrane"/>
    <property type="evidence" value="ECO:0007669"/>
    <property type="project" value="UniProtKB-SubCell"/>
</dbReference>
<proteinExistence type="inferred from homology"/>
<feature type="transmembrane region" description="Helical" evidence="7">
    <location>
        <begin position="74"/>
        <end position="95"/>
    </location>
</feature>
<sequence>MSISLILLAHGDGLVTLNLSPGSTLAGAGVRLVQTVIASGPYLLCGVVLAGLLRGVVGAEAIQRRLGRRSRAGLIRASAFGFLLPLGALGALPVARRLHAMKVPRGTVLAFLLTAAVVDPLSLVLGMSLMSVQTMAVCVAALLVWSIVAGHLVNRLEPGTRAPGEEDVERLPGTATARLVRVVSDIAAELSGPSLRDLALAATGAGLLGAFLPPGWLEMAASPSRPSAGLITAAVGTLACETPLGAMRQAGVLVRDGGTNQVAFLLIAFGAGFNLAVLTWLQCGLKLKPGAVAAVMVVGLGIYGLAGWGLDRTKTALPRGASFHTHAFDELGRANFGDPGLFQAASTAWAIGAKNGEAYLPALAPLGLLAAAGLIARQPRVRLRLARWSEEAREAPPRPHSETRVWERSLSPRLTAALGLIAAIPGVVALVLAFYPAPAVLFDEMVPVHTEVQYTVRHGDARESLVWLERWEALVQKLGPSLILRRGVLTVAARTRKDDLLDAIAALRGFLEEGRIEEARTLLDHVGKAQQACRQAFDQDI</sequence>
<dbReference type="PANTHER" id="PTHR34184">
    <property type="entry name" value="UPF0718 PROTEIN YCGR"/>
    <property type="match status" value="1"/>
</dbReference>
<protein>
    <submittedName>
        <fullName evidence="8">Putative permease</fullName>
    </submittedName>
</protein>
<evidence type="ECO:0000256" key="6">
    <source>
        <dbReference type="ARBA" id="ARBA00023136"/>
    </source>
</evidence>
<dbReference type="PANTHER" id="PTHR34184:SF4">
    <property type="entry name" value="UPF0718 PROTEIN YCGR"/>
    <property type="match status" value="1"/>
</dbReference>
<reference evidence="8 9" key="1">
    <citation type="submission" date="2012-02" db="EMBL/GenBank/DDBJ databases">
        <title>Complete sequence of chromosome of Singulisphaera acidiphila DSM 18658.</title>
        <authorList>
            <consortium name="US DOE Joint Genome Institute (JGI-PGF)"/>
            <person name="Lucas S."/>
            <person name="Copeland A."/>
            <person name="Lapidus A."/>
            <person name="Glavina del Rio T."/>
            <person name="Dalin E."/>
            <person name="Tice H."/>
            <person name="Bruce D."/>
            <person name="Goodwin L."/>
            <person name="Pitluck S."/>
            <person name="Peters L."/>
            <person name="Ovchinnikova G."/>
            <person name="Chertkov O."/>
            <person name="Kyrpides N."/>
            <person name="Mavromatis K."/>
            <person name="Ivanova N."/>
            <person name="Brettin T."/>
            <person name="Detter J.C."/>
            <person name="Han C."/>
            <person name="Larimer F."/>
            <person name="Land M."/>
            <person name="Hauser L."/>
            <person name="Markowitz V."/>
            <person name="Cheng J.-F."/>
            <person name="Hugenholtz P."/>
            <person name="Woyke T."/>
            <person name="Wu D."/>
            <person name="Tindall B."/>
            <person name="Pomrenke H."/>
            <person name="Brambilla E."/>
            <person name="Klenk H.-P."/>
            <person name="Eisen J.A."/>
        </authorList>
    </citation>
    <scope>NUCLEOTIDE SEQUENCE [LARGE SCALE GENOMIC DNA]</scope>
    <source>
        <strain evidence="9">ATCC BAA-1392 / DSM 18658 / VKM B-2454 / MOB10</strain>
    </source>
</reference>